<gene>
    <name evidence="1" type="ORF">Vadar_025128</name>
</gene>
<protein>
    <submittedName>
        <fullName evidence="1">Uncharacterized protein</fullName>
    </submittedName>
</protein>
<organism evidence="1 2">
    <name type="scientific">Vaccinium darrowii</name>
    <dbReference type="NCBI Taxonomy" id="229202"/>
    <lineage>
        <taxon>Eukaryota</taxon>
        <taxon>Viridiplantae</taxon>
        <taxon>Streptophyta</taxon>
        <taxon>Embryophyta</taxon>
        <taxon>Tracheophyta</taxon>
        <taxon>Spermatophyta</taxon>
        <taxon>Magnoliopsida</taxon>
        <taxon>eudicotyledons</taxon>
        <taxon>Gunneridae</taxon>
        <taxon>Pentapetalae</taxon>
        <taxon>asterids</taxon>
        <taxon>Ericales</taxon>
        <taxon>Ericaceae</taxon>
        <taxon>Vaccinioideae</taxon>
        <taxon>Vaccinieae</taxon>
        <taxon>Vaccinium</taxon>
    </lineage>
</organism>
<evidence type="ECO:0000313" key="2">
    <source>
        <dbReference type="Proteomes" id="UP000828048"/>
    </source>
</evidence>
<dbReference type="Proteomes" id="UP000828048">
    <property type="component" value="Chromosome 11"/>
</dbReference>
<dbReference type="EMBL" id="CM037161">
    <property type="protein sequence ID" value="KAH7855464.1"/>
    <property type="molecule type" value="Genomic_DNA"/>
</dbReference>
<keyword evidence="2" id="KW-1185">Reference proteome</keyword>
<evidence type="ECO:0000313" key="1">
    <source>
        <dbReference type="EMBL" id="KAH7855464.1"/>
    </source>
</evidence>
<comment type="caution">
    <text evidence="1">The sequence shown here is derived from an EMBL/GenBank/DDBJ whole genome shotgun (WGS) entry which is preliminary data.</text>
</comment>
<reference evidence="1 2" key="1">
    <citation type="journal article" date="2021" name="Hortic Res">
        <title>High-quality reference genome and annotation aids understanding of berry development for evergreen blueberry (Vaccinium darrowii).</title>
        <authorList>
            <person name="Yu J."/>
            <person name="Hulse-Kemp A.M."/>
            <person name="Babiker E."/>
            <person name="Staton M."/>
        </authorList>
    </citation>
    <scope>NUCLEOTIDE SEQUENCE [LARGE SCALE GENOMIC DNA]</scope>
    <source>
        <strain evidence="2">cv. NJ 8807/NJ 8810</strain>
        <tissue evidence="1">Young leaf</tissue>
    </source>
</reference>
<sequence length="241" mass="27472">MKVMDPEASVLEGDFQSRSSCRKLDFDNDGNFLEINVVSGDEGDQNGVQNSTPTVNDIARLIDGRRYEELKADFKATQSIPSLSFPVQILWHAASVYTPKVFELFRAELCKAWDCNMDEWTEDGTVTTYKITPYRKSHHHIVTYDSTEVDNECKIWEYNTYLFFSSIPKDPTTMRGRRCKELCRLHTHLPTRVAETEMAYGIVVDGLNKILEEVEASLTEVETDEGVETNETFLGSQNGVF</sequence>
<accession>A0ACB7YQN0</accession>
<proteinExistence type="predicted"/>
<name>A0ACB7YQN0_9ERIC</name>